<evidence type="ECO:0000256" key="2">
    <source>
        <dbReference type="ARBA" id="ARBA00004496"/>
    </source>
</evidence>
<dbReference type="GO" id="GO:0005737">
    <property type="term" value="C:cytoplasm"/>
    <property type="evidence" value="ECO:0007669"/>
    <property type="project" value="UniProtKB-SubCell"/>
</dbReference>
<dbReference type="RefSeq" id="XP_067756940.1">
    <property type="nucleotide sequence ID" value="XM_067900740.1"/>
</dbReference>
<reference evidence="11 12" key="1">
    <citation type="submission" date="2021-02" db="EMBL/GenBank/DDBJ databases">
        <title>Porcisia hertigi Genome sequencing and assembly.</title>
        <authorList>
            <person name="Almutairi H."/>
            <person name="Gatherer D."/>
        </authorList>
    </citation>
    <scope>NUCLEOTIDE SEQUENCE [LARGE SCALE GENOMIC DNA]</scope>
    <source>
        <strain evidence="11 12">C119</strain>
    </source>
</reference>
<dbReference type="EMBL" id="JAFJZO010000023">
    <property type="protein sequence ID" value="KAG5504317.1"/>
    <property type="molecule type" value="Genomic_DNA"/>
</dbReference>
<evidence type="ECO:0000256" key="8">
    <source>
        <dbReference type="ARBA" id="ARBA00023163"/>
    </source>
</evidence>
<evidence type="ECO:0000256" key="1">
    <source>
        <dbReference type="ARBA" id="ARBA00004123"/>
    </source>
</evidence>
<name>A0A836IFF4_9TRYP</name>
<evidence type="ECO:0000256" key="9">
    <source>
        <dbReference type="ARBA" id="ARBA00023242"/>
    </source>
</evidence>
<dbReference type="PANTHER" id="PTHR15975">
    <property type="entry name" value="CCR4-NOT TRANSCRIPTION COMPLEX SUBUNIT 11"/>
    <property type="match status" value="1"/>
</dbReference>
<comment type="similarity">
    <text evidence="3">Belongs to the CNOT11 family.</text>
</comment>
<comment type="caution">
    <text evidence="11">The sequence shown here is derived from an EMBL/GenBank/DDBJ whole genome shotgun (WGS) entry which is preliminary data.</text>
</comment>
<dbReference type="KEGG" id="phet:94290817"/>
<keyword evidence="9" id="KW-0539">Nucleus</keyword>
<dbReference type="GO" id="GO:0005634">
    <property type="term" value="C:nucleus"/>
    <property type="evidence" value="ECO:0007669"/>
    <property type="project" value="UniProtKB-SubCell"/>
</dbReference>
<keyword evidence="12" id="KW-1185">Reference proteome</keyword>
<protein>
    <recommendedName>
        <fullName evidence="4">CCR4-NOT transcription complex subunit 11</fullName>
    </recommendedName>
</protein>
<evidence type="ECO:0000256" key="10">
    <source>
        <dbReference type="SAM" id="MobiDB-lite"/>
    </source>
</evidence>
<dbReference type="GO" id="GO:0031047">
    <property type="term" value="P:regulatory ncRNA-mediated gene silencing"/>
    <property type="evidence" value="ECO:0007669"/>
    <property type="project" value="UniProtKB-KW"/>
</dbReference>
<dbReference type="GeneID" id="94290817"/>
<dbReference type="PANTHER" id="PTHR15975:SF0">
    <property type="entry name" value="CCR4-NOT TRANSCRIPTION COMPLEX SUBUNIT 11"/>
    <property type="match status" value="1"/>
</dbReference>
<feature type="compositionally biased region" description="Basic and acidic residues" evidence="10">
    <location>
        <begin position="423"/>
        <end position="436"/>
    </location>
</feature>
<proteinExistence type="inferred from homology"/>
<evidence type="ECO:0000256" key="4">
    <source>
        <dbReference type="ARBA" id="ARBA00014872"/>
    </source>
</evidence>
<keyword evidence="7" id="KW-0943">RNA-mediated gene silencing</keyword>
<comment type="subcellular location">
    <subcellularLocation>
        <location evidence="2">Cytoplasm</location>
    </subcellularLocation>
    <subcellularLocation>
        <location evidence="1">Nucleus</location>
    </subcellularLocation>
</comment>
<organism evidence="11 12">
    <name type="scientific">Porcisia hertigi</name>
    <dbReference type="NCBI Taxonomy" id="2761500"/>
    <lineage>
        <taxon>Eukaryota</taxon>
        <taxon>Discoba</taxon>
        <taxon>Euglenozoa</taxon>
        <taxon>Kinetoplastea</taxon>
        <taxon>Metakinetoplastina</taxon>
        <taxon>Trypanosomatida</taxon>
        <taxon>Trypanosomatidae</taxon>
        <taxon>Leishmaniinae</taxon>
        <taxon>Porcisia</taxon>
    </lineage>
</organism>
<accession>A0A836IFF4</accession>
<sequence>MACVDFLNPSERSRLLDVLFDSTFSFGTLSKRFRDSFQPARYPAVSCEIGQMCKEFVASTEGTGLIAALYVVDYMRKQDSVAAKSTFYGVLIDLEHAIRRDMFILEQIKYTTKESKESKRSMEATRAEVFRIHCAAKVFAFQLLGDTVADDEKVASYASKKQESIDEALNAWEKASMKIKEPMADIEHSWVAKHEKEQCGSLYETAAVFDEQPNKSLALLLPSVSAKLPMLPLQEGELQLLLPGKSAMLLVDCAPPSEGWSISKRLLVEARKSKLSKDDEQTLLGLLNESLVSHLGVSAQLLSELATHNPEVCASVLLKVPSGSAGAFTQVLLKGNIPEDNMQTVLLRASSVLQQVNVRTFISTMLHKLKEKGGSAAGGETLRRFALTLHQLVTKASKENREIFIAEAFHPDLEHQFQSSNDPEMKNRWDEMKRKQ</sequence>
<dbReference type="AlphaFoldDB" id="A0A836IFF4"/>
<dbReference type="InterPro" id="IPR019312">
    <property type="entry name" value="CNOT11"/>
</dbReference>
<keyword evidence="6" id="KW-0805">Transcription regulation</keyword>
<gene>
    <name evidence="11" type="ORF">JKF63_04762</name>
</gene>
<keyword evidence="5" id="KW-0963">Cytoplasm</keyword>
<evidence type="ECO:0000256" key="6">
    <source>
        <dbReference type="ARBA" id="ARBA00023015"/>
    </source>
</evidence>
<evidence type="ECO:0000313" key="11">
    <source>
        <dbReference type="EMBL" id="KAG5504317.1"/>
    </source>
</evidence>
<evidence type="ECO:0000256" key="7">
    <source>
        <dbReference type="ARBA" id="ARBA00023158"/>
    </source>
</evidence>
<evidence type="ECO:0000313" key="12">
    <source>
        <dbReference type="Proteomes" id="UP000674318"/>
    </source>
</evidence>
<keyword evidence="8" id="KW-0804">Transcription</keyword>
<dbReference type="OrthoDB" id="10265389at2759"/>
<dbReference type="GO" id="GO:0030014">
    <property type="term" value="C:CCR4-NOT complex"/>
    <property type="evidence" value="ECO:0007669"/>
    <property type="project" value="InterPro"/>
</dbReference>
<feature type="region of interest" description="Disordered" evidence="10">
    <location>
        <begin position="415"/>
        <end position="436"/>
    </location>
</feature>
<evidence type="ECO:0000256" key="3">
    <source>
        <dbReference type="ARBA" id="ARBA00008030"/>
    </source>
</evidence>
<dbReference type="Proteomes" id="UP000674318">
    <property type="component" value="Unassembled WGS sequence"/>
</dbReference>
<evidence type="ECO:0000256" key="5">
    <source>
        <dbReference type="ARBA" id="ARBA00022490"/>
    </source>
</evidence>